<sequence>MTAKGRDDTRGVDPLTKPQYGRATVGSKDLARYVWHEMGFVWESTEPRAIDDIRPYFKRRPIDASGIDS</sequence>
<dbReference type="EMBL" id="AP028910">
    <property type="protein sequence ID" value="BES90319.1"/>
    <property type="molecule type" value="Genomic_DNA"/>
</dbReference>
<reference evidence="2 3" key="1">
    <citation type="submission" date="2023-09" db="EMBL/GenBank/DDBJ databases">
        <title>Nesidiocoris tenuis whole genome shotgun sequence.</title>
        <authorList>
            <person name="Shibata T."/>
            <person name="Shimoda M."/>
            <person name="Kobayashi T."/>
            <person name="Uehara T."/>
        </authorList>
    </citation>
    <scope>NUCLEOTIDE SEQUENCE [LARGE SCALE GENOMIC DNA]</scope>
    <source>
        <strain evidence="2 3">Japan</strain>
    </source>
</reference>
<protein>
    <submittedName>
        <fullName evidence="2">Uncharacterized protein</fullName>
    </submittedName>
</protein>
<feature type="region of interest" description="Disordered" evidence="1">
    <location>
        <begin position="1"/>
        <end position="20"/>
    </location>
</feature>
<name>A0ABN7AG29_9HEMI</name>
<evidence type="ECO:0000313" key="2">
    <source>
        <dbReference type="EMBL" id="BES90319.1"/>
    </source>
</evidence>
<evidence type="ECO:0000313" key="3">
    <source>
        <dbReference type="Proteomes" id="UP001307889"/>
    </source>
</evidence>
<evidence type="ECO:0000256" key="1">
    <source>
        <dbReference type="SAM" id="MobiDB-lite"/>
    </source>
</evidence>
<feature type="compositionally biased region" description="Basic and acidic residues" evidence="1">
    <location>
        <begin position="1"/>
        <end position="11"/>
    </location>
</feature>
<keyword evidence="3" id="KW-1185">Reference proteome</keyword>
<organism evidence="2 3">
    <name type="scientific">Nesidiocoris tenuis</name>
    <dbReference type="NCBI Taxonomy" id="355587"/>
    <lineage>
        <taxon>Eukaryota</taxon>
        <taxon>Metazoa</taxon>
        <taxon>Ecdysozoa</taxon>
        <taxon>Arthropoda</taxon>
        <taxon>Hexapoda</taxon>
        <taxon>Insecta</taxon>
        <taxon>Pterygota</taxon>
        <taxon>Neoptera</taxon>
        <taxon>Paraneoptera</taxon>
        <taxon>Hemiptera</taxon>
        <taxon>Heteroptera</taxon>
        <taxon>Panheteroptera</taxon>
        <taxon>Cimicomorpha</taxon>
        <taxon>Miridae</taxon>
        <taxon>Dicyphina</taxon>
        <taxon>Nesidiocoris</taxon>
    </lineage>
</organism>
<accession>A0ABN7AG29</accession>
<dbReference type="Proteomes" id="UP001307889">
    <property type="component" value="Chromosome 2"/>
</dbReference>
<gene>
    <name evidence="2" type="ORF">NTJ_03127</name>
</gene>
<proteinExistence type="predicted"/>